<evidence type="ECO:0000313" key="10">
    <source>
        <dbReference type="EMBL" id="KRT79420.1"/>
    </source>
</evidence>
<keyword evidence="3 8" id="KW-0812">Transmembrane</keyword>
<comment type="subcellular location">
    <subcellularLocation>
        <location evidence="1">Membrane</location>
        <topology evidence="1">Multi-pass membrane protein</topology>
    </subcellularLocation>
</comment>
<keyword evidence="5 8" id="KW-1133">Transmembrane helix</keyword>
<dbReference type="AlphaFoldDB" id="A0A0T6AW86"/>
<dbReference type="EMBL" id="LJIG01022655">
    <property type="protein sequence ID" value="KRT79420.1"/>
    <property type="molecule type" value="Genomic_DNA"/>
</dbReference>
<dbReference type="GO" id="GO:0003725">
    <property type="term" value="F:double-stranded RNA binding"/>
    <property type="evidence" value="ECO:0007669"/>
    <property type="project" value="TreeGrafter"/>
</dbReference>
<dbReference type="PANTHER" id="PTHR12185:SF14">
    <property type="entry name" value="CHOLESTEROL UPTAKE PROTEIN 1"/>
    <property type="match status" value="1"/>
</dbReference>
<protein>
    <submittedName>
        <fullName evidence="10">Uncharacterized protein</fullName>
    </submittedName>
</protein>
<feature type="transmembrane region" description="Helical" evidence="8">
    <location>
        <begin position="306"/>
        <end position="329"/>
    </location>
</feature>
<keyword evidence="11" id="KW-1185">Reference proteome</keyword>
<reference evidence="10 11" key="1">
    <citation type="submission" date="2015-09" db="EMBL/GenBank/DDBJ databases">
        <title>Draft genome of the scarab beetle Oryctes borbonicus.</title>
        <authorList>
            <person name="Meyer J.M."/>
            <person name="Markov G.V."/>
            <person name="Baskaran P."/>
            <person name="Herrmann M."/>
            <person name="Sommer R.J."/>
            <person name="Roedelsperger C."/>
        </authorList>
    </citation>
    <scope>NUCLEOTIDE SEQUENCE [LARGE SCALE GENOMIC DNA]</scope>
    <source>
        <strain evidence="10">OB123</strain>
        <tissue evidence="10">Whole animal</tissue>
    </source>
</reference>
<dbReference type="Proteomes" id="UP000051574">
    <property type="component" value="Unassembled WGS sequence"/>
</dbReference>
<evidence type="ECO:0000313" key="11">
    <source>
        <dbReference type="Proteomes" id="UP000051574"/>
    </source>
</evidence>
<keyword evidence="4 9" id="KW-0732">Signal</keyword>
<evidence type="ECO:0000256" key="3">
    <source>
        <dbReference type="ARBA" id="ARBA00022692"/>
    </source>
</evidence>
<organism evidence="10 11">
    <name type="scientific">Oryctes borbonicus</name>
    <dbReference type="NCBI Taxonomy" id="1629725"/>
    <lineage>
        <taxon>Eukaryota</taxon>
        <taxon>Metazoa</taxon>
        <taxon>Ecdysozoa</taxon>
        <taxon>Arthropoda</taxon>
        <taxon>Hexapoda</taxon>
        <taxon>Insecta</taxon>
        <taxon>Pterygota</taxon>
        <taxon>Neoptera</taxon>
        <taxon>Endopterygota</taxon>
        <taxon>Coleoptera</taxon>
        <taxon>Polyphaga</taxon>
        <taxon>Scarabaeiformia</taxon>
        <taxon>Scarabaeidae</taxon>
        <taxon>Dynastinae</taxon>
        <taxon>Oryctes</taxon>
    </lineage>
</organism>
<dbReference type="GO" id="GO:0005886">
    <property type="term" value="C:plasma membrane"/>
    <property type="evidence" value="ECO:0007669"/>
    <property type="project" value="TreeGrafter"/>
</dbReference>
<feature type="chain" id="PRO_5006668204" evidence="9">
    <location>
        <begin position="23"/>
        <end position="365"/>
    </location>
</feature>
<evidence type="ECO:0000256" key="4">
    <source>
        <dbReference type="ARBA" id="ARBA00022729"/>
    </source>
</evidence>
<evidence type="ECO:0000256" key="9">
    <source>
        <dbReference type="SAM" id="SignalP"/>
    </source>
</evidence>
<dbReference type="PANTHER" id="PTHR12185">
    <property type="entry name" value="SID1 TRANSMEMBRANE FAMILY MEMEBER"/>
    <property type="match status" value="1"/>
</dbReference>
<keyword evidence="6 8" id="KW-0472">Membrane</keyword>
<comment type="similarity">
    <text evidence="2">Belongs to the SID1 family.</text>
</comment>
<sequence length="365" mass="41591">MKRKGYLVLFLLFIAFVRNSECLLETQVIPGELNSTITLTVNKSLEYIIDYYNGNHSIKVANPLRVYVESNSSLNSAPIIVVVRQKQVVLSWELPLIVNGNSQKQALEYRKTEQTLCYAGQKGEVNYKQLYYANSRNQTETVPIQPPYVSISTLSDTNITATVKLGVEEIFYILPNKFHSVTVSPSTPRFYYYGFPQDISKVDNYDMVTVRVHSDSDVCMVVSIQNYSCPVLDLNDDVTFKGIWQTVSREGGLTVGREYFQNGFFIVFVVKGDDYDCSNNEASATDRVKQIEFGVIPTMSYHEYSWAFINTLGCIGLFYMVFGISLFMCNRKCYVPRTMDYINSAEIASPASVQGKMDQKYRYML</sequence>
<feature type="signal peptide" evidence="9">
    <location>
        <begin position="1"/>
        <end position="22"/>
    </location>
</feature>
<name>A0A0T6AW86_9SCAR</name>
<dbReference type="GO" id="GO:0051033">
    <property type="term" value="F:RNA transmembrane transporter activity"/>
    <property type="evidence" value="ECO:0007669"/>
    <property type="project" value="TreeGrafter"/>
</dbReference>
<evidence type="ECO:0000256" key="5">
    <source>
        <dbReference type="ARBA" id="ARBA00022989"/>
    </source>
</evidence>
<gene>
    <name evidence="10" type="ORF">AMK59_6967</name>
</gene>
<keyword evidence="7" id="KW-0325">Glycoprotein</keyword>
<evidence type="ECO:0000256" key="1">
    <source>
        <dbReference type="ARBA" id="ARBA00004141"/>
    </source>
</evidence>
<dbReference type="GO" id="GO:0005764">
    <property type="term" value="C:lysosome"/>
    <property type="evidence" value="ECO:0007669"/>
    <property type="project" value="TreeGrafter"/>
</dbReference>
<dbReference type="Pfam" id="PF13965">
    <property type="entry name" value="SID-1_RNA_chan"/>
    <property type="match status" value="1"/>
</dbReference>
<evidence type="ECO:0000256" key="7">
    <source>
        <dbReference type="ARBA" id="ARBA00023180"/>
    </source>
</evidence>
<proteinExistence type="inferred from homology"/>
<evidence type="ECO:0000256" key="8">
    <source>
        <dbReference type="SAM" id="Phobius"/>
    </source>
</evidence>
<comment type="caution">
    <text evidence="10">The sequence shown here is derived from an EMBL/GenBank/DDBJ whole genome shotgun (WGS) entry which is preliminary data.</text>
</comment>
<dbReference type="InterPro" id="IPR025958">
    <property type="entry name" value="SID1_TM_fam"/>
</dbReference>
<evidence type="ECO:0000256" key="6">
    <source>
        <dbReference type="ARBA" id="ARBA00023136"/>
    </source>
</evidence>
<evidence type="ECO:0000256" key="2">
    <source>
        <dbReference type="ARBA" id="ARBA00006618"/>
    </source>
</evidence>
<dbReference type="OrthoDB" id="416618at2759"/>
<accession>A0A0T6AW86</accession>